<keyword evidence="1" id="KW-0812">Transmembrane</keyword>
<keyword evidence="1" id="KW-0472">Membrane</keyword>
<keyword evidence="3" id="KW-1185">Reference proteome</keyword>
<gene>
    <name evidence="2" type="ORF">B1992_10825</name>
</gene>
<evidence type="ECO:0000313" key="2">
    <source>
        <dbReference type="EMBL" id="KAF1685687.1"/>
    </source>
</evidence>
<sequence>MIVWGSGGDVVQLGAAGTHDCGTCQAPREYRHLLNYRYAHIWYLFAWVTEKNYFTACAVCGRGRRHDSGSFERQLGRVPIPIHRRFGGLALLGVAAIVAVAALAGTRFSGHRDAQMLLSPHVGDVYTVDLQALVPDGFGRHAWGLMRVTAVDGDDVTLQVPSVGYSRLEGARRNLGRQASDAGYYSTDSLQYSTAQLQRFRDGGRITNVHRR</sequence>
<proteinExistence type="predicted"/>
<dbReference type="AlphaFoldDB" id="A0A7V8K6T0"/>
<name>A0A7V8K6T0_9GAMM</name>
<feature type="transmembrane region" description="Helical" evidence="1">
    <location>
        <begin position="86"/>
        <end position="106"/>
    </location>
</feature>
<dbReference type="Proteomes" id="UP000462066">
    <property type="component" value="Unassembled WGS sequence"/>
</dbReference>
<protein>
    <recommendedName>
        <fullName evidence="4">Zinc-ribbon domain-containing protein</fullName>
    </recommendedName>
</protein>
<evidence type="ECO:0000256" key="1">
    <source>
        <dbReference type="SAM" id="Phobius"/>
    </source>
</evidence>
<comment type="caution">
    <text evidence="2">The sequence shown here is derived from an EMBL/GenBank/DDBJ whole genome shotgun (WGS) entry which is preliminary data.</text>
</comment>
<keyword evidence="1" id="KW-1133">Transmembrane helix</keyword>
<organism evidence="2 3">
    <name type="scientific">Pseudoxanthomonas broegbernensis</name>
    <dbReference type="NCBI Taxonomy" id="83619"/>
    <lineage>
        <taxon>Bacteria</taxon>
        <taxon>Pseudomonadati</taxon>
        <taxon>Pseudomonadota</taxon>
        <taxon>Gammaproteobacteria</taxon>
        <taxon>Lysobacterales</taxon>
        <taxon>Lysobacteraceae</taxon>
        <taxon>Pseudoxanthomonas</taxon>
    </lineage>
</organism>
<dbReference type="RefSeq" id="WP_162311514.1">
    <property type="nucleotide sequence ID" value="NZ_JACHGU010000007.1"/>
</dbReference>
<dbReference type="EMBL" id="MWIP01000011">
    <property type="protein sequence ID" value="KAF1685687.1"/>
    <property type="molecule type" value="Genomic_DNA"/>
</dbReference>
<evidence type="ECO:0000313" key="3">
    <source>
        <dbReference type="Proteomes" id="UP000462066"/>
    </source>
</evidence>
<evidence type="ECO:0008006" key="4">
    <source>
        <dbReference type="Google" id="ProtNLM"/>
    </source>
</evidence>
<accession>A0A7V8K6T0</accession>
<reference evidence="2 3" key="1">
    <citation type="submission" date="2017-10" db="EMBL/GenBank/DDBJ databases">
        <title>Whole genome sequencing of Pseudoxanthomonas broegbernensis DSM 12573(T).</title>
        <authorList>
            <person name="Kumar S."/>
            <person name="Bansal K."/>
            <person name="Kaur A."/>
            <person name="Patil P."/>
            <person name="Sharma S."/>
            <person name="Patil P.B."/>
        </authorList>
    </citation>
    <scope>NUCLEOTIDE SEQUENCE [LARGE SCALE GENOMIC DNA]</scope>
    <source>
        <strain evidence="2 3">DSM 12573</strain>
    </source>
</reference>